<evidence type="ECO:0000313" key="2">
    <source>
        <dbReference type="EMBL" id="MCB8873960.1"/>
    </source>
</evidence>
<feature type="transmembrane region" description="Helical" evidence="1">
    <location>
        <begin position="166"/>
        <end position="183"/>
    </location>
</feature>
<keyword evidence="1" id="KW-0472">Membrane</keyword>
<accession>A0A964DX69</accession>
<name>A0A964DX69_9PROT</name>
<proteinExistence type="predicted"/>
<feature type="transmembrane region" description="Helical" evidence="1">
    <location>
        <begin position="135"/>
        <end position="154"/>
    </location>
</feature>
<feature type="transmembrane region" description="Helical" evidence="1">
    <location>
        <begin position="264"/>
        <end position="282"/>
    </location>
</feature>
<reference evidence="2" key="2">
    <citation type="submission" date="2021-01" db="EMBL/GenBank/DDBJ databases">
        <authorList>
            <person name="Mieszkin S."/>
            <person name="Pouder E."/>
            <person name="Alain K."/>
        </authorList>
    </citation>
    <scope>NUCLEOTIDE SEQUENCE</scope>
    <source>
        <strain evidence="2">HW T2.11</strain>
    </source>
</reference>
<keyword evidence="1" id="KW-1133">Transmembrane helix</keyword>
<reference evidence="2" key="1">
    <citation type="journal article" date="2021" name="Microorganisms">
        <title>Acidisoma silvae sp. nov. and Acidisomacellulosilytica sp. nov., Two Acidophilic Bacteria Isolated from Decaying Wood, Hydrolyzing Cellulose and Producing Poly-3-hydroxybutyrate.</title>
        <authorList>
            <person name="Mieszkin S."/>
            <person name="Pouder E."/>
            <person name="Uroz S."/>
            <person name="Simon-Colin C."/>
            <person name="Alain K."/>
        </authorList>
    </citation>
    <scope>NUCLEOTIDE SEQUENCE</scope>
    <source>
        <strain evidence="2">HW T2.11</strain>
    </source>
</reference>
<feature type="transmembrane region" description="Helical" evidence="1">
    <location>
        <begin position="74"/>
        <end position="92"/>
    </location>
</feature>
<keyword evidence="1" id="KW-0812">Transmembrane</keyword>
<dbReference type="InterPro" id="IPR008535">
    <property type="entry name" value="DUF817"/>
</dbReference>
<dbReference type="Proteomes" id="UP000708298">
    <property type="component" value="Unassembled WGS sequence"/>
</dbReference>
<feature type="transmembrane region" description="Helical" evidence="1">
    <location>
        <begin position="221"/>
        <end position="244"/>
    </location>
</feature>
<dbReference type="EMBL" id="JAESVB010000001">
    <property type="protein sequence ID" value="MCB8873960.1"/>
    <property type="molecule type" value="Genomic_DNA"/>
</dbReference>
<feature type="transmembrane region" description="Helical" evidence="1">
    <location>
        <begin position="99"/>
        <end position="115"/>
    </location>
</feature>
<evidence type="ECO:0000256" key="1">
    <source>
        <dbReference type="SAM" id="Phobius"/>
    </source>
</evidence>
<protein>
    <submittedName>
        <fullName evidence="2">DUF817 domain-containing protein</fullName>
    </submittedName>
</protein>
<dbReference type="Pfam" id="PF05675">
    <property type="entry name" value="DUF817"/>
    <property type="match status" value="1"/>
</dbReference>
<gene>
    <name evidence="2" type="ORF">ASILVAE211_02105</name>
</gene>
<feature type="transmembrane region" description="Helical" evidence="1">
    <location>
        <begin position="189"/>
        <end position="209"/>
    </location>
</feature>
<comment type="caution">
    <text evidence="2">The sequence shown here is derived from an EMBL/GenBank/DDBJ whole genome shotgun (WGS) entry which is preliminary data.</text>
</comment>
<dbReference type="AlphaFoldDB" id="A0A964DX69"/>
<sequence>MTEAGPVYRSGVGDAPTPYSSANGTEHSMVLSAAHEFLIFGLKQAWACLFGGALLVLIVLTRLCYPAAAALPRYDALFVAALAIQIVFLVCGLESLEEAGVILAFHLVGTLMELFKTSVGSWHYPEVNYIRVAHVPLFTGFMYAAVGSYLFRIWRIFDFDFAKHPRLGWIIPLSGLSYANFYADHWALDFRYGLIAAAIVLFGRTTIYFTIAKTQRHMPLLLGFALVTLFIWLGENIGTAGHIWLYPDQVKTWVIVSPAKLTSWFLLMLISYTMVAIANARWRPH</sequence>
<organism evidence="2 3">
    <name type="scientific">Acidisoma silvae</name>
    <dbReference type="NCBI Taxonomy" id="2802396"/>
    <lineage>
        <taxon>Bacteria</taxon>
        <taxon>Pseudomonadati</taxon>
        <taxon>Pseudomonadota</taxon>
        <taxon>Alphaproteobacteria</taxon>
        <taxon>Acetobacterales</taxon>
        <taxon>Acidocellaceae</taxon>
        <taxon>Acidisoma</taxon>
    </lineage>
</organism>
<feature type="transmembrane region" description="Helical" evidence="1">
    <location>
        <begin position="45"/>
        <end position="68"/>
    </location>
</feature>
<dbReference type="RefSeq" id="WP_227319618.1">
    <property type="nucleotide sequence ID" value="NZ_JAESVB010000001.1"/>
</dbReference>
<dbReference type="PIRSF" id="PIRSF009141">
    <property type="entry name" value="UCP009141"/>
    <property type="match status" value="1"/>
</dbReference>
<evidence type="ECO:0000313" key="3">
    <source>
        <dbReference type="Proteomes" id="UP000708298"/>
    </source>
</evidence>
<keyword evidence="3" id="KW-1185">Reference proteome</keyword>